<proteinExistence type="inferred from homology"/>
<dbReference type="RefSeq" id="XP_011312775.1">
    <property type="nucleotide sequence ID" value="XM_011314473.1"/>
</dbReference>
<evidence type="ECO:0000256" key="4">
    <source>
        <dbReference type="ARBA" id="ARBA00023157"/>
    </source>
</evidence>
<dbReference type="GO" id="GO:0052689">
    <property type="term" value="F:carboxylic ester hydrolase activity"/>
    <property type="evidence" value="ECO:0007669"/>
    <property type="project" value="UniProtKB-KW"/>
</dbReference>
<comment type="similarity">
    <text evidence="1 6">Belongs to the type-B carboxylesterase/lipase family.</text>
</comment>
<dbReference type="Pfam" id="PF00135">
    <property type="entry name" value="COesterase"/>
    <property type="match status" value="1"/>
</dbReference>
<feature type="domain" description="Carboxylesterase type B" evidence="7">
    <location>
        <begin position="23"/>
        <end position="526"/>
    </location>
</feature>
<dbReference type="InterPro" id="IPR002018">
    <property type="entry name" value="CarbesteraseB"/>
</dbReference>
<dbReference type="Proteomes" id="UP000694866">
    <property type="component" value="Unplaced"/>
</dbReference>
<keyword evidence="5" id="KW-0325">Glycoprotein</keyword>
<dbReference type="OrthoDB" id="6846267at2759"/>
<feature type="chain" id="PRO_5040544626" description="Carboxylic ester hydrolase" evidence="6">
    <location>
        <begin position="20"/>
        <end position="551"/>
    </location>
</feature>
<gene>
    <name evidence="9" type="primary">LOC105272368</name>
</gene>
<dbReference type="AlphaFoldDB" id="A0A9R1TNJ7"/>
<dbReference type="EC" id="3.1.1.-" evidence="6"/>
<dbReference type="InterPro" id="IPR029058">
    <property type="entry name" value="AB_hydrolase_fold"/>
</dbReference>
<dbReference type="KEGG" id="fas:105272368"/>
<accession>A0A9R1TNJ7</accession>
<protein>
    <recommendedName>
        <fullName evidence="6">Carboxylic ester hydrolase</fullName>
        <ecNumber evidence="6">3.1.1.-</ecNumber>
    </recommendedName>
</protein>
<dbReference type="PANTHER" id="PTHR43142">
    <property type="entry name" value="CARBOXYLIC ESTER HYDROLASE"/>
    <property type="match status" value="1"/>
</dbReference>
<keyword evidence="6" id="KW-0732">Signal</keyword>
<dbReference type="Gene3D" id="3.40.50.1820">
    <property type="entry name" value="alpha/beta hydrolase"/>
    <property type="match status" value="1"/>
</dbReference>
<organism evidence="8 9">
    <name type="scientific">Fopius arisanus</name>
    <dbReference type="NCBI Taxonomy" id="64838"/>
    <lineage>
        <taxon>Eukaryota</taxon>
        <taxon>Metazoa</taxon>
        <taxon>Ecdysozoa</taxon>
        <taxon>Arthropoda</taxon>
        <taxon>Hexapoda</taxon>
        <taxon>Insecta</taxon>
        <taxon>Pterygota</taxon>
        <taxon>Neoptera</taxon>
        <taxon>Endopterygota</taxon>
        <taxon>Hymenoptera</taxon>
        <taxon>Apocrita</taxon>
        <taxon>Ichneumonoidea</taxon>
        <taxon>Braconidae</taxon>
        <taxon>Opiinae</taxon>
        <taxon>Fopius</taxon>
    </lineage>
</organism>
<keyword evidence="4" id="KW-1015">Disulfide bond</keyword>
<evidence type="ECO:0000256" key="3">
    <source>
        <dbReference type="ARBA" id="ARBA00022801"/>
    </source>
</evidence>
<reference evidence="9" key="1">
    <citation type="submission" date="2025-08" db="UniProtKB">
        <authorList>
            <consortium name="RefSeq"/>
        </authorList>
    </citation>
    <scope>IDENTIFICATION</scope>
    <source>
        <strain evidence="9">USDA-PBARC FA_bdor</strain>
        <tissue evidence="9">Whole organism</tissue>
    </source>
</reference>
<keyword evidence="8" id="KW-1185">Reference proteome</keyword>
<dbReference type="GeneID" id="105272368"/>
<dbReference type="SUPFAM" id="SSF53474">
    <property type="entry name" value="alpha/beta-Hydrolases"/>
    <property type="match status" value="1"/>
</dbReference>
<evidence type="ECO:0000313" key="8">
    <source>
        <dbReference type="Proteomes" id="UP000694866"/>
    </source>
</evidence>
<evidence type="ECO:0000256" key="2">
    <source>
        <dbReference type="ARBA" id="ARBA00022487"/>
    </source>
</evidence>
<evidence type="ECO:0000256" key="6">
    <source>
        <dbReference type="RuleBase" id="RU361235"/>
    </source>
</evidence>
<keyword evidence="3 6" id="KW-0378">Hydrolase</keyword>
<keyword evidence="2" id="KW-0719">Serine esterase</keyword>
<name>A0A9R1TNJ7_9HYME</name>
<evidence type="ECO:0000256" key="1">
    <source>
        <dbReference type="ARBA" id="ARBA00005964"/>
    </source>
</evidence>
<feature type="signal peptide" evidence="6">
    <location>
        <begin position="1"/>
        <end position="19"/>
    </location>
</feature>
<dbReference type="InterPro" id="IPR019826">
    <property type="entry name" value="Carboxylesterase_B_AS"/>
</dbReference>
<dbReference type="PROSITE" id="PS00122">
    <property type="entry name" value="CARBOXYLESTERASE_B_1"/>
    <property type="match status" value="1"/>
</dbReference>
<evidence type="ECO:0000313" key="9">
    <source>
        <dbReference type="RefSeq" id="XP_011312775.1"/>
    </source>
</evidence>
<sequence length="551" mass="61439">MSIILGILLLINFSYGLSADESELVVETALGSVEGSYRKSSLGYKYRAFEGIPYGKPPIDDLRFEPPERYGPWEGTLMAKRPRSGCVQFAPETVNLPERVHGDEDCLHLNIYTPSNLPKNQLNLLPVLFWIYGGSFQFGEGSNEGSSYIMNRNLIFVTFNYRLNILGFMSTGDGVVPGNMGLKDQSLALRWIHENIESFGGDPNGITLGGVSAGGSSTHFHYLSPMSRGLFQGGMSFSGTALDNWAQTEGSGEKARKVGSLMGCPTENTKEMVDCLKKKPAKKIAAQVGNFQPFMFNPDVPFGPVVEQSSSSPFLDRTPVEIIRSGDAADLPWISTVVSEEGLFPVAEFIEKKEILEELDEKWVEIAPHLLDFNFTVPQDEQASVAETIRHHYFGGNKIDKKSVMSLVYLHGHRSFSPLGARLMAKYNRSPVWVYYYNYRAQISLTDLFNVTGNYGVCHSDDVLLFIIKSELAEITDEPTLKMQKILLDMIKSFMLNGKPSVGVSWPPVKPAKKNLRYLHISGPEDLRAKVTSNFAQEKFWSSISFDENRI</sequence>
<dbReference type="PANTHER" id="PTHR43142:SF1">
    <property type="entry name" value="CARBOXYLIC ESTER HYDROLASE"/>
    <property type="match status" value="1"/>
</dbReference>
<evidence type="ECO:0000256" key="5">
    <source>
        <dbReference type="ARBA" id="ARBA00023180"/>
    </source>
</evidence>
<evidence type="ECO:0000259" key="7">
    <source>
        <dbReference type="Pfam" id="PF00135"/>
    </source>
</evidence>